<dbReference type="Proteomes" id="UP001600424">
    <property type="component" value="Unassembled WGS sequence"/>
</dbReference>
<dbReference type="SUPFAM" id="SSF52540">
    <property type="entry name" value="P-loop containing nucleoside triphosphate hydrolases"/>
    <property type="match status" value="1"/>
</dbReference>
<evidence type="ECO:0000256" key="1">
    <source>
        <dbReference type="ARBA" id="ARBA00022741"/>
    </source>
</evidence>
<dbReference type="InterPro" id="IPR027417">
    <property type="entry name" value="P-loop_NTPase"/>
</dbReference>
<dbReference type="CDD" id="cd06170">
    <property type="entry name" value="LuxR_C_like"/>
    <property type="match status" value="1"/>
</dbReference>
<keyword evidence="2" id="KW-0067">ATP-binding</keyword>
<dbReference type="InterPro" id="IPR000792">
    <property type="entry name" value="Tscrpt_reg_LuxR_C"/>
</dbReference>
<dbReference type="InterPro" id="IPR011990">
    <property type="entry name" value="TPR-like_helical_dom_sf"/>
</dbReference>
<dbReference type="PRINTS" id="PR00038">
    <property type="entry name" value="HTHLUXR"/>
</dbReference>
<evidence type="ECO:0000313" key="5">
    <source>
        <dbReference type="Proteomes" id="UP001600424"/>
    </source>
</evidence>
<dbReference type="PANTHER" id="PTHR16305:SF35">
    <property type="entry name" value="TRANSCRIPTIONAL ACTIVATOR DOMAIN"/>
    <property type="match status" value="1"/>
</dbReference>
<evidence type="ECO:0000256" key="2">
    <source>
        <dbReference type="ARBA" id="ARBA00022840"/>
    </source>
</evidence>
<keyword evidence="1" id="KW-0547">Nucleotide-binding</keyword>
<dbReference type="SMART" id="SM00421">
    <property type="entry name" value="HTH_LUXR"/>
    <property type="match status" value="1"/>
</dbReference>
<dbReference type="Pfam" id="PF13191">
    <property type="entry name" value="AAA_16"/>
    <property type="match status" value="1"/>
</dbReference>
<accession>A0ABW6J0Y1</accession>
<protein>
    <submittedName>
        <fullName evidence="4">Helix-turn-helix transcriptional regulator</fullName>
    </submittedName>
</protein>
<gene>
    <name evidence="4" type="ORF">ACFQ63_28280</name>
</gene>
<sequence>MSRPEPVGGLAGRESEVGWILDAIEQGRSTPRALLVTGEAGSGKTTLLEVAAEHARVTGAYVLRAQGFDGESEQSFAALHQLLLPLIPGAADLPGHLREVLETAFGLAPITRPAEPMLLRVAVLTLLAEASRRRPVVMLGDDVQLFDRDSLDVLGFVLRRFAAEPVTVLLAARGLTPPDPAVAHLPVLSLGPLTVQAAARLLDAQPDSPTGRARSEVLDQADGNPLAIIELCRSVRSGSTLGQADGALPRTQRIQEMFAAQLRALPAITQRMVLYAAASSDQEDLQTIMSAAGVDADLSVWAPAEDAGLITIAGRQVGFRHPLVRAGAYQGAPAHLRQRAHVDLAAVHQDDPARQAWHLAAACIGQDESVAATLEDTAELVEQRGGFYAAARALERSAECSPAPEDRARRYAKALRAANNAGDTFWVRELYAKVTALTEDRDLLGVAANGAGLALSMSGHQREAFQLLMGALEPDLPQDARTTLAVTAVIGAVAFQSGLPEVRRPLVPLLDAIETSAVSTPYSELVADEAVNALRAVILCEADPVVNAPALLSRTRRPSLLEPLTGIAEMIRLQTLGAVAWWADESDLCVDTFRRAFAMLRSYGAIGTGAIALSAMGSALIDVGRWAEADELLDEAATLAAVQKMKHIEVDIEALRVTLQALRGGSTDAGIVTDPAWAAVNLEENTATHARLLRAAGTVAAAAGDYDGALRHFRRLFHQDGTPLHYFLSHGSIADLAAVAQRTGQQTEIEPVVAAVRKALGPHTTTRMTLLLHHATALVGDPTQAEHHFRLALVNPAGDQWPLARAQARLHYAQWLRRRRRPLDARPILTSAMEAFSRLGATALADDARAELRASGVAAPSDRPDPLSELTAQQQQIVRLAAQGLGNKEIGEKLQLSPRTIGSHLYQVYPKLGVSSRHQLRDVLGVL</sequence>
<keyword evidence="5" id="KW-1185">Reference proteome</keyword>
<dbReference type="SUPFAM" id="SSF46894">
    <property type="entry name" value="C-terminal effector domain of the bipartite response regulators"/>
    <property type="match status" value="1"/>
</dbReference>
<dbReference type="Gene3D" id="1.10.10.10">
    <property type="entry name" value="Winged helix-like DNA-binding domain superfamily/Winged helix DNA-binding domain"/>
    <property type="match status" value="1"/>
</dbReference>
<dbReference type="Gene3D" id="3.40.50.300">
    <property type="entry name" value="P-loop containing nucleotide triphosphate hydrolases"/>
    <property type="match status" value="1"/>
</dbReference>
<dbReference type="InterPro" id="IPR036388">
    <property type="entry name" value="WH-like_DNA-bd_sf"/>
</dbReference>
<dbReference type="SUPFAM" id="SSF48452">
    <property type="entry name" value="TPR-like"/>
    <property type="match status" value="1"/>
</dbReference>
<evidence type="ECO:0000259" key="3">
    <source>
        <dbReference type="PROSITE" id="PS50043"/>
    </source>
</evidence>
<reference evidence="4 5" key="1">
    <citation type="submission" date="2024-09" db="EMBL/GenBank/DDBJ databases">
        <title>The Natural Products Discovery Center: Release of the First 8490 Sequenced Strains for Exploring Actinobacteria Biosynthetic Diversity.</title>
        <authorList>
            <person name="Kalkreuter E."/>
            <person name="Kautsar S.A."/>
            <person name="Yang D."/>
            <person name="Bader C.D."/>
            <person name="Teijaro C.N."/>
            <person name="Fluegel L."/>
            <person name="Davis C.M."/>
            <person name="Simpson J.R."/>
            <person name="Lauterbach L."/>
            <person name="Steele A.D."/>
            <person name="Gui C."/>
            <person name="Meng S."/>
            <person name="Li G."/>
            <person name="Viehrig K."/>
            <person name="Ye F."/>
            <person name="Su P."/>
            <person name="Kiefer A.F."/>
            <person name="Nichols A."/>
            <person name="Cepeda A.J."/>
            <person name="Yan W."/>
            <person name="Fan B."/>
            <person name="Jiang Y."/>
            <person name="Adhikari A."/>
            <person name="Zheng C.-J."/>
            <person name="Schuster L."/>
            <person name="Cowan T.M."/>
            <person name="Smanski M.J."/>
            <person name="Chevrette M.G."/>
            <person name="De Carvalho L.P.S."/>
            <person name="Shen B."/>
        </authorList>
    </citation>
    <scope>NUCLEOTIDE SEQUENCE [LARGE SCALE GENOMIC DNA]</scope>
    <source>
        <strain evidence="4 5">NPDC056472</strain>
    </source>
</reference>
<dbReference type="PROSITE" id="PS50043">
    <property type="entry name" value="HTH_LUXR_2"/>
    <property type="match status" value="1"/>
</dbReference>
<dbReference type="RefSeq" id="WP_386250720.1">
    <property type="nucleotide sequence ID" value="NZ_JBHTRV010000025.1"/>
</dbReference>
<dbReference type="InterPro" id="IPR016032">
    <property type="entry name" value="Sig_transdc_resp-reg_C-effctor"/>
</dbReference>
<dbReference type="PANTHER" id="PTHR16305">
    <property type="entry name" value="TESTICULAR SOLUBLE ADENYLYL CYCLASE"/>
    <property type="match status" value="1"/>
</dbReference>
<organism evidence="4 5">
    <name type="scientific">Streptomyces wedmorensis</name>
    <dbReference type="NCBI Taxonomy" id="43759"/>
    <lineage>
        <taxon>Bacteria</taxon>
        <taxon>Bacillati</taxon>
        <taxon>Actinomycetota</taxon>
        <taxon>Actinomycetes</taxon>
        <taxon>Kitasatosporales</taxon>
        <taxon>Streptomycetaceae</taxon>
        <taxon>Streptomyces</taxon>
    </lineage>
</organism>
<feature type="domain" description="HTH luxR-type" evidence="3">
    <location>
        <begin position="863"/>
        <end position="927"/>
    </location>
</feature>
<name>A0ABW6J0Y1_STRWE</name>
<comment type="caution">
    <text evidence="4">The sequence shown here is derived from an EMBL/GenBank/DDBJ whole genome shotgun (WGS) entry which is preliminary data.</text>
</comment>
<proteinExistence type="predicted"/>
<dbReference type="Gene3D" id="1.25.40.10">
    <property type="entry name" value="Tetratricopeptide repeat domain"/>
    <property type="match status" value="1"/>
</dbReference>
<dbReference type="InterPro" id="IPR041664">
    <property type="entry name" value="AAA_16"/>
</dbReference>
<dbReference type="Pfam" id="PF00196">
    <property type="entry name" value="GerE"/>
    <property type="match status" value="1"/>
</dbReference>
<evidence type="ECO:0000313" key="4">
    <source>
        <dbReference type="EMBL" id="MFE5983583.1"/>
    </source>
</evidence>
<dbReference type="EMBL" id="JBHTRV010000025">
    <property type="protein sequence ID" value="MFE5983583.1"/>
    <property type="molecule type" value="Genomic_DNA"/>
</dbReference>